<evidence type="ECO:0000259" key="9">
    <source>
        <dbReference type="PROSITE" id="PS51085"/>
    </source>
</evidence>
<dbReference type="SUPFAM" id="SSF54292">
    <property type="entry name" value="2Fe-2S ferredoxin-like"/>
    <property type="match status" value="1"/>
</dbReference>
<dbReference type="InterPro" id="IPR001041">
    <property type="entry name" value="2Fe-2S_ferredoxin-type"/>
</dbReference>
<evidence type="ECO:0000256" key="6">
    <source>
        <dbReference type="ARBA" id="ARBA00023002"/>
    </source>
</evidence>
<dbReference type="CDD" id="cd00207">
    <property type="entry name" value="fer2"/>
    <property type="match status" value="1"/>
</dbReference>
<dbReference type="InterPro" id="IPR017938">
    <property type="entry name" value="Riboflavin_synthase-like_b-brl"/>
</dbReference>
<evidence type="ECO:0000259" key="10">
    <source>
        <dbReference type="PROSITE" id="PS51384"/>
    </source>
</evidence>
<dbReference type="PROSITE" id="PS51384">
    <property type="entry name" value="FAD_FR"/>
    <property type="match status" value="1"/>
</dbReference>
<evidence type="ECO:0000256" key="5">
    <source>
        <dbReference type="ARBA" id="ARBA00022827"/>
    </source>
</evidence>
<dbReference type="PANTHER" id="PTHR47354">
    <property type="entry name" value="NADH OXIDOREDUCTASE HCR"/>
    <property type="match status" value="1"/>
</dbReference>
<feature type="domain" description="FAD-binding FR-type" evidence="10">
    <location>
        <begin position="49"/>
        <end position="147"/>
    </location>
</feature>
<evidence type="ECO:0000313" key="12">
    <source>
        <dbReference type="Proteomes" id="UP000643279"/>
    </source>
</evidence>
<keyword evidence="6" id="KW-0560">Oxidoreductase</keyword>
<keyword evidence="5" id="KW-0274">FAD</keyword>
<protein>
    <submittedName>
        <fullName evidence="11">Oxidoreductase</fullName>
    </submittedName>
</protein>
<name>A0ABQ2AYP9_9MICC</name>
<dbReference type="SUPFAM" id="SSF63380">
    <property type="entry name" value="Riboflavin synthase domain-like"/>
    <property type="match status" value="1"/>
</dbReference>
<keyword evidence="7" id="KW-0408">Iron</keyword>
<evidence type="ECO:0000256" key="2">
    <source>
        <dbReference type="ARBA" id="ARBA00022630"/>
    </source>
</evidence>
<dbReference type="InterPro" id="IPR012675">
    <property type="entry name" value="Beta-grasp_dom_sf"/>
</dbReference>
<keyword evidence="2" id="KW-0285">Flavoprotein</keyword>
<keyword evidence="3" id="KW-0001">2Fe-2S</keyword>
<dbReference type="InterPro" id="IPR017927">
    <property type="entry name" value="FAD-bd_FR_type"/>
</dbReference>
<evidence type="ECO:0000256" key="4">
    <source>
        <dbReference type="ARBA" id="ARBA00022723"/>
    </source>
</evidence>
<dbReference type="Proteomes" id="UP000643279">
    <property type="component" value="Unassembled WGS sequence"/>
</dbReference>
<comment type="cofactor">
    <cofactor evidence="1">
        <name>FAD</name>
        <dbReference type="ChEBI" id="CHEBI:57692"/>
    </cofactor>
</comment>
<accession>A0ABQ2AYP9</accession>
<gene>
    <name evidence="11" type="ORF">GCM10007170_35370</name>
</gene>
<dbReference type="Gene3D" id="3.40.50.80">
    <property type="entry name" value="Nucleotide-binding domain of ferredoxin-NADP reductase (FNR) module"/>
    <property type="match status" value="1"/>
</dbReference>
<dbReference type="Gene3D" id="3.10.20.30">
    <property type="match status" value="1"/>
</dbReference>
<comment type="caution">
    <text evidence="11">The sequence shown here is derived from an EMBL/GenBank/DDBJ whole genome shotgun (WGS) entry which is preliminary data.</text>
</comment>
<organism evidence="11 12">
    <name type="scientific">Arthrobacter liuii</name>
    <dbReference type="NCBI Taxonomy" id="1476996"/>
    <lineage>
        <taxon>Bacteria</taxon>
        <taxon>Bacillati</taxon>
        <taxon>Actinomycetota</taxon>
        <taxon>Actinomycetes</taxon>
        <taxon>Micrococcales</taxon>
        <taxon>Micrococcaceae</taxon>
        <taxon>Arthrobacter</taxon>
    </lineage>
</organism>
<dbReference type="InterPro" id="IPR039261">
    <property type="entry name" value="FNR_nucleotide-bd"/>
</dbReference>
<reference evidence="12" key="1">
    <citation type="journal article" date="2019" name="Int. J. Syst. Evol. Microbiol.">
        <title>The Global Catalogue of Microorganisms (GCM) 10K type strain sequencing project: providing services to taxonomists for standard genome sequencing and annotation.</title>
        <authorList>
            <consortium name="The Broad Institute Genomics Platform"/>
            <consortium name="The Broad Institute Genome Sequencing Center for Infectious Disease"/>
            <person name="Wu L."/>
            <person name="Ma J."/>
        </authorList>
    </citation>
    <scope>NUCLEOTIDE SEQUENCE [LARGE SCALE GENOMIC DNA]</scope>
    <source>
        <strain evidence="12">CGMCC 1.12778</strain>
    </source>
</reference>
<dbReference type="Pfam" id="PF00175">
    <property type="entry name" value="NAD_binding_1"/>
    <property type="match status" value="1"/>
</dbReference>
<feature type="domain" description="2Fe-2S ferredoxin-type" evidence="9">
    <location>
        <begin position="299"/>
        <end position="381"/>
    </location>
</feature>
<keyword evidence="8" id="KW-0411">Iron-sulfur</keyword>
<evidence type="ECO:0000256" key="1">
    <source>
        <dbReference type="ARBA" id="ARBA00001974"/>
    </source>
</evidence>
<dbReference type="EMBL" id="BMFW01000023">
    <property type="protein sequence ID" value="GGH99770.1"/>
    <property type="molecule type" value="Genomic_DNA"/>
</dbReference>
<proteinExistence type="predicted"/>
<dbReference type="Pfam" id="PF00111">
    <property type="entry name" value="Fer2"/>
    <property type="match status" value="1"/>
</dbReference>
<evidence type="ECO:0000256" key="7">
    <source>
        <dbReference type="ARBA" id="ARBA00023004"/>
    </source>
</evidence>
<dbReference type="CDD" id="cd06216">
    <property type="entry name" value="FNR_iron_sulfur_binding_2"/>
    <property type="match status" value="1"/>
</dbReference>
<dbReference type="PROSITE" id="PS51085">
    <property type="entry name" value="2FE2S_FER_2"/>
    <property type="match status" value="1"/>
</dbReference>
<dbReference type="SUPFAM" id="SSF52343">
    <property type="entry name" value="Ferredoxin reductase-like, C-terminal NADP-linked domain"/>
    <property type="match status" value="1"/>
</dbReference>
<keyword evidence="12" id="KW-1185">Reference proteome</keyword>
<sequence>MTEREKYGSRRPRLYRMIRLRQLAQAATVLTTPLAPEDILALFNPVYSARQLRGVVTRVVQETAQSATIFFRPGRGWKAHLAGQWARIGVELDGVRHWRSYSLSAPAGKDPAITVTDVGAVSGTLVRTTKPGDVLFLAPPQGDFVLPEHPRPLLMVTAGSGITPVMSMIRTLVPRRPDADVVLVHSARTPGDSLFREELAELADQFPNFRLAHWYTGEQGRMDFSSTNELDEICPDWKERAAYACGPDSFLDDAEALWKRAALTTRAPGTDVAVAGGAGNLMIERFNTTFSAGVGHDGGLVTFEASDREVEADGDTPILDIGEDAGVLMPSGCRMGICHSCLTPLLAGQVRDLRTGEIHGEPGQLIQTCVSAAAGPVNLEL</sequence>
<evidence type="ECO:0000256" key="3">
    <source>
        <dbReference type="ARBA" id="ARBA00022714"/>
    </source>
</evidence>
<dbReference type="InterPro" id="IPR036010">
    <property type="entry name" value="2Fe-2S_ferredoxin-like_sf"/>
</dbReference>
<dbReference type="PANTHER" id="PTHR47354:SF6">
    <property type="entry name" value="NADH OXIDOREDUCTASE HCR"/>
    <property type="match status" value="1"/>
</dbReference>
<dbReference type="InterPro" id="IPR001433">
    <property type="entry name" value="OxRdtase_FAD/NAD-bd"/>
</dbReference>
<dbReference type="PRINTS" id="PR00410">
    <property type="entry name" value="PHEHYDRXLASE"/>
</dbReference>
<dbReference type="InterPro" id="IPR050415">
    <property type="entry name" value="MRET"/>
</dbReference>
<evidence type="ECO:0000313" key="11">
    <source>
        <dbReference type="EMBL" id="GGH99770.1"/>
    </source>
</evidence>
<evidence type="ECO:0000256" key="8">
    <source>
        <dbReference type="ARBA" id="ARBA00023014"/>
    </source>
</evidence>
<dbReference type="Gene3D" id="2.40.30.10">
    <property type="entry name" value="Translation factors"/>
    <property type="match status" value="1"/>
</dbReference>
<keyword evidence="4" id="KW-0479">Metal-binding</keyword>